<evidence type="ECO:0000256" key="1">
    <source>
        <dbReference type="SAM" id="MobiDB-lite"/>
    </source>
</evidence>
<organism evidence="2 3">
    <name type="scientific">Pisolithus microcarpus 441</name>
    <dbReference type="NCBI Taxonomy" id="765257"/>
    <lineage>
        <taxon>Eukaryota</taxon>
        <taxon>Fungi</taxon>
        <taxon>Dikarya</taxon>
        <taxon>Basidiomycota</taxon>
        <taxon>Agaricomycotina</taxon>
        <taxon>Agaricomycetes</taxon>
        <taxon>Agaricomycetidae</taxon>
        <taxon>Boletales</taxon>
        <taxon>Sclerodermatineae</taxon>
        <taxon>Pisolithaceae</taxon>
        <taxon>Pisolithus</taxon>
    </lineage>
</organism>
<gene>
    <name evidence="2" type="ORF">PISMIDRAFT_27825</name>
</gene>
<feature type="region of interest" description="Disordered" evidence="1">
    <location>
        <begin position="111"/>
        <end position="153"/>
    </location>
</feature>
<dbReference type="EMBL" id="KN833694">
    <property type="protein sequence ID" value="KIK28005.1"/>
    <property type="molecule type" value="Genomic_DNA"/>
</dbReference>
<proteinExistence type="predicted"/>
<evidence type="ECO:0000313" key="2">
    <source>
        <dbReference type="EMBL" id="KIK28005.1"/>
    </source>
</evidence>
<evidence type="ECO:0000313" key="3">
    <source>
        <dbReference type="Proteomes" id="UP000054018"/>
    </source>
</evidence>
<dbReference type="STRING" id="765257.A0A0C9YSW9"/>
<keyword evidence="3" id="KW-1185">Reference proteome</keyword>
<dbReference type="Proteomes" id="UP000054018">
    <property type="component" value="Unassembled WGS sequence"/>
</dbReference>
<protein>
    <submittedName>
        <fullName evidence="2">Uncharacterized protein</fullName>
    </submittedName>
</protein>
<reference evidence="3" key="2">
    <citation type="submission" date="2015-01" db="EMBL/GenBank/DDBJ databases">
        <title>Evolutionary Origins and Diversification of the Mycorrhizal Mutualists.</title>
        <authorList>
            <consortium name="DOE Joint Genome Institute"/>
            <consortium name="Mycorrhizal Genomics Consortium"/>
            <person name="Kohler A."/>
            <person name="Kuo A."/>
            <person name="Nagy L.G."/>
            <person name="Floudas D."/>
            <person name="Copeland A."/>
            <person name="Barry K.W."/>
            <person name="Cichocki N."/>
            <person name="Veneault-Fourrey C."/>
            <person name="LaButti K."/>
            <person name="Lindquist E.A."/>
            <person name="Lipzen A."/>
            <person name="Lundell T."/>
            <person name="Morin E."/>
            <person name="Murat C."/>
            <person name="Riley R."/>
            <person name="Ohm R."/>
            <person name="Sun H."/>
            <person name="Tunlid A."/>
            <person name="Henrissat B."/>
            <person name="Grigoriev I.V."/>
            <person name="Hibbett D.S."/>
            <person name="Martin F."/>
        </authorList>
    </citation>
    <scope>NUCLEOTIDE SEQUENCE [LARGE SCALE GENOMIC DNA]</scope>
    <source>
        <strain evidence="3">441</strain>
    </source>
</reference>
<reference evidence="2 3" key="1">
    <citation type="submission" date="2014-04" db="EMBL/GenBank/DDBJ databases">
        <authorList>
            <consortium name="DOE Joint Genome Institute"/>
            <person name="Kuo A."/>
            <person name="Kohler A."/>
            <person name="Costa M.D."/>
            <person name="Nagy L.G."/>
            <person name="Floudas D."/>
            <person name="Copeland A."/>
            <person name="Barry K.W."/>
            <person name="Cichocki N."/>
            <person name="Veneault-Fourrey C."/>
            <person name="LaButti K."/>
            <person name="Lindquist E.A."/>
            <person name="Lipzen A."/>
            <person name="Lundell T."/>
            <person name="Morin E."/>
            <person name="Murat C."/>
            <person name="Sun H."/>
            <person name="Tunlid A."/>
            <person name="Henrissat B."/>
            <person name="Grigoriev I.V."/>
            <person name="Hibbett D.S."/>
            <person name="Martin F."/>
            <person name="Nordberg H.P."/>
            <person name="Cantor M.N."/>
            <person name="Hua S.X."/>
        </authorList>
    </citation>
    <scope>NUCLEOTIDE SEQUENCE [LARGE SCALE GENOMIC DNA]</scope>
    <source>
        <strain evidence="2 3">441</strain>
    </source>
</reference>
<dbReference type="OrthoDB" id="204784at2759"/>
<dbReference type="HOGENOM" id="CLU_086246_0_0_1"/>
<sequence>MWSTSMEELSTGNQQFASFLIQRYPEVKERYPGEGRRRWKLRVAQQFWRQPPHFASMIPPPDVSTGTAHVDDSDPLDCMSTERPELGLIVRTDFSDEDAWTSFCSRLEEGERESVESITEDQVANDDLVPAEQTPDHTDESDDDDDESPPKIFYYINPSSPEQRASLLNISNLTALRLLNDVYVKPAPSPPQGTKRIKVPNRLVDFDGWQEIYAGKQIWVYDCKSNFDQCVRLVSQSGDMYGTATGDSWRARVSHICELQVHIYSGTIKIDFGGLDRWDGYERQRNMAEAERSQHI</sequence>
<name>A0A0C9YSW9_9AGAM</name>
<accession>A0A0C9YSW9</accession>
<dbReference type="AlphaFoldDB" id="A0A0C9YSW9"/>